<dbReference type="InterPro" id="IPR029014">
    <property type="entry name" value="NiFe-Hase_large"/>
</dbReference>
<evidence type="ECO:0000256" key="1">
    <source>
        <dbReference type="ARBA" id="ARBA00023002"/>
    </source>
</evidence>
<evidence type="ECO:0000259" key="4">
    <source>
        <dbReference type="Pfam" id="PF00346"/>
    </source>
</evidence>
<keyword evidence="2" id="KW-0520">NAD</keyword>
<dbReference type="Pfam" id="PF00346">
    <property type="entry name" value="Complex1_49kDa"/>
    <property type="match status" value="1"/>
</dbReference>
<dbReference type="InterPro" id="IPR037232">
    <property type="entry name" value="NADH_quin_OxRdtase_su_C/D-like"/>
</dbReference>
<sequence length="534" mass="60485">MAQGLSKNYRQLDLAEAIAKRWHWQVNVSFDTALSQCYVECDRRQLLELCRWLIYDMDYSFGSLIVEENGMEWLLRYVFYGESNSDQVHLGLSLDKAETSVPSISPIIHAADWQEREAWDLFGLRFTGHPRLIDIVRHEEWPLEFYPLRKDFDASQPAFHPPVERPFQPYHVVQAPGAFLMPIGPVFSDAAESALFLLESVGEDVVRVWPRFFYKFRGVEKIAEGQAVDRVLLLAERFAGTSAFAHSLAFCQAVEAVCRVELPSRAQALRIVFAELERFRHHVAAIAGICNSTALAVATSQAGILEEEALRLSGTLTGHRYLFGLNRLGGVTLDLNDRQCQDLSTGVQAIFQKLARLYDLLRYSSSFLDRLEEVGMVTRAQARNYGLVGPIARASGLARDLRQVLPYALYGEISFEVPKEEEGDGYARLRVLFREAEQSARILQKLLSFLPPGEIAARHVTLTPGAALGWAEAPRGATFHWVRIDEQGRIRRYRLTTPSFTNWHGFHFAAEDFAYQDFPIIMASFGLSNAECDR</sequence>
<dbReference type="Pfam" id="PF00329">
    <property type="entry name" value="Complex1_30kDa"/>
    <property type="match status" value="1"/>
</dbReference>
<accession>A0A7V6A0X7</accession>
<keyword evidence="1" id="KW-0560">Oxidoreductase</keyword>
<dbReference type="GO" id="GO:0051287">
    <property type="term" value="F:NAD binding"/>
    <property type="evidence" value="ECO:0007669"/>
    <property type="project" value="InterPro"/>
</dbReference>
<evidence type="ECO:0000313" key="5">
    <source>
        <dbReference type="EMBL" id="HHS28105.1"/>
    </source>
</evidence>
<dbReference type="GO" id="GO:0048038">
    <property type="term" value="F:quinone binding"/>
    <property type="evidence" value="ECO:0007669"/>
    <property type="project" value="InterPro"/>
</dbReference>
<proteinExistence type="predicted"/>
<dbReference type="SUPFAM" id="SSF56762">
    <property type="entry name" value="HydB/Nqo4-like"/>
    <property type="match status" value="1"/>
</dbReference>
<evidence type="ECO:0000256" key="2">
    <source>
        <dbReference type="ARBA" id="ARBA00023027"/>
    </source>
</evidence>
<feature type="domain" description="NADH-quinone oxidoreductase subunit D" evidence="4">
    <location>
        <begin position="307"/>
        <end position="461"/>
    </location>
</feature>
<protein>
    <submittedName>
        <fullName evidence="5">Uncharacterized protein</fullName>
    </submittedName>
</protein>
<dbReference type="GO" id="GO:0016651">
    <property type="term" value="F:oxidoreductase activity, acting on NAD(P)H"/>
    <property type="evidence" value="ECO:0007669"/>
    <property type="project" value="InterPro"/>
</dbReference>
<dbReference type="EMBL" id="DTGR01000003">
    <property type="protein sequence ID" value="HHS28105.1"/>
    <property type="molecule type" value="Genomic_DNA"/>
</dbReference>
<dbReference type="AlphaFoldDB" id="A0A7V6A0X7"/>
<gene>
    <name evidence="5" type="ORF">ENV52_00180</name>
</gene>
<organism evidence="5">
    <name type="scientific">Desulfobacca acetoxidans</name>
    <dbReference type="NCBI Taxonomy" id="60893"/>
    <lineage>
        <taxon>Bacteria</taxon>
        <taxon>Pseudomonadati</taxon>
        <taxon>Thermodesulfobacteriota</taxon>
        <taxon>Desulfobaccia</taxon>
        <taxon>Desulfobaccales</taxon>
        <taxon>Desulfobaccaceae</taxon>
        <taxon>Desulfobacca</taxon>
    </lineage>
</organism>
<dbReference type="PANTHER" id="PTHR43485:SF1">
    <property type="entry name" value="FORMATE HYDROGENLYASE SUBUNIT 5-RELATED"/>
    <property type="match status" value="1"/>
</dbReference>
<dbReference type="SUPFAM" id="SSF143243">
    <property type="entry name" value="Nqo5-like"/>
    <property type="match status" value="1"/>
</dbReference>
<comment type="caution">
    <text evidence="5">The sequence shown here is derived from an EMBL/GenBank/DDBJ whole genome shotgun (WGS) entry which is preliminary data.</text>
</comment>
<name>A0A7V6A0X7_9BACT</name>
<evidence type="ECO:0000259" key="3">
    <source>
        <dbReference type="Pfam" id="PF00329"/>
    </source>
</evidence>
<dbReference type="PANTHER" id="PTHR43485">
    <property type="entry name" value="HYDROGENASE-4 COMPONENT G"/>
    <property type="match status" value="1"/>
</dbReference>
<dbReference type="InterPro" id="IPR001135">
    <property type="entry name" value="NADH_Q_OxRdtase_suD"/>
</dbReference>
<dbReference type="Gene3D" id="1.10.645.10">
    <property type="entry name" value="Cytochrome-c3 Hydrogenase, chain B"/>
    <property type="match status" value="1"/>
</dbReference>
<dbReference type="InterPro" id="IPR052197">
    <property type="entry name" value="ComplexI_49kDa-like"/>
</dbReference>
<reference evidence="5" key="1">
    <citation type="journal article" date="2020" name="mSystems">
        <title>Genome- and Community-Level Interaction Insights into Carbon Utilization and Element Cycling Functions of Hydrothermarchaeota in Hydrothermal Sediment.</title>
        <authorList>
            <person name="Zhou Z."/>
            <person name="Liu Y."/>
            <person name="Xu W."/>
            <person name="Pan J."/>
            <person name="Luo Z.H."/>
            <person name="Li M."/>
        </authorList>
    </citation>
    <scope>NUCLEOTIDE SEQUENCE [LARGE SCALE GENOMIC DNA]</scope>
    <source>
        <strain evidence="5">SpSt-767</strain>
    </source>
</reference>
<dbReference type="Gene3D" id="3.30.460.80">
    <property type="entry name" value="NADH:ubiquinone oxidoreductase, 30kDa subunit"/>
    <property type="match status" value="1"/>
</dbReference>
<feature type="domain" description="NADH:ubiquinone oxidoreductase 30kDa subunit" evidence="3">
    <location>
        <begin position="39"/>
        <end position="156"/>
    </location>
</feature>
<dbReference type="GO" id="GO:0008137">
    <property type="term" value="F:NADH dehydrogenase (ubiquinone) activity"/>
    <property type="evidence" value="ECO:0007669"/>
    <property type="project" value="InterPro"/>
</dbReference>
<dbReference type="InterPro" id="IPR001268">
    <property type="entry name" value="NADH_UbQ_OxRdtase_30kDa_su"/>
</dbReference>